<evidence type="ECO:0000256" key="1">
    <source>
        <dbReference type="SAM" id="MobiDB-lite"/>
    </source>
</evidence>
<feature type="region of interest" description="Disordered" evidence="1">
    <location>
        <begin position="73"/>
        <end position="102"/>
    </location>
</feature>
<reference evidence="2 3" key="1">
    <citation type="submission" date="2021-06" db="EMBL/GenBank/DDBJ databases">
        <authorList>
            <person name="Palmer J.M."/>
        </authorList>
    </citation>
    <scope>NUCLEOTIDE SEQUENCE [LARGE SCALE GENOMIC DNA]</scope>
    <source>
        <strain evidence="2 3">AS_MEX2019</strain>
        <tissue evidence="2">Muscle</tissue>
    </source>
</reference>
<gene>
    <name evidence="2" type="ORF">AMECASPLE_038881</name>
</gene>
<keyword evidence="3" id="KW-1185">Reference proteome</keyword>
<organism evidence="2 3">
    <name type="scientific">Ameca splendens</name>
    <dbReference type="NCBI Taxonomy" id="208324"/>
    <lineage>
        <taxon>Eukaryota</taxon>
        <taxon>Metazoa</taxon>
        <taxon>Chordata</taxon>
        <taxon>Craniata</taxon>
        <taxon>Vertebrata</taxon>
        <taxon>Euteleostomi</taxon>
        <taxon>Actinopterygii</taxon>
        <taxon>Neopterygii</taxon>
        <taxon>Teleostei</taxon>
        <taxon>Neoteleostei</taxon>
        <taxon>Acanthomorphata</taxon>
        <taxon>Ovalentaria</taxon>
        <taxon>Atherinomorphae</taxon>
        <taxon>Cyprinodontiformes</taxon>
        <taxon>Goodeidae</taxon>
        <taxon>Ameca</taxon>
    </lineage>
</organism>
<protein>
    <submittedName>
        <fullName evidence="2">Uncharacterized protein</fullName>
    </submittedName>
</protein>
<dbReference type="Proteomes" id="UP001469553">
    <property type="component" value="Unassembled WGS sequence"/>
</dbReference>
<proteinExistence type="predicted"/>
<dbReference type="EMBL" id="JAHRIP010073347">
    <property type="protein sequence ID" value="MEQ2309454.1"/>
    <property type="molecule type" value="Genomic_DNA"/>
</dbReference>
<accession>A0ABV0ZU48</accession>
<evidence type="ECO:0000313" key="2">
    <source>
        <dbReference type="EMBL" id="MEQ2309454.1"/>
    </source>
</evidence>
<name>A0ABV0ZU48_9TELE</name>
<evidence type="ECO:0000313" key="3">
    <source>
        <dbReference type="Proteomes" id="UP001469553"/>
    </source>
</evidence>
<comment type="caution">
    <text evidence="2">The sequence shown here is derived from an EMBL/GenBank/DDBJ whole genome shotgun (WGS) entry which is preliminary data.</text>
</comment>
<sequence>MSDSVSADLYRTEQLSLMFSMVLIRTRDFWKPRTFWSGFLAGFVVPSKNCKEVQKTHFFPTVSSKKNIYIKNRPAGSGTEGSGQVKELQDMSSSCVHLTSSD</sequence>
<feature type="compositionally biased region" description="Polar residues" evidence="1">
    <location>
        <begin position="90"/>
        <end position="102"/>
    </location>
</feature>